<dbReference type="InterPro" id="IPR029057">
    <property type="entry name" value="PRTase-like"/>
</dbReference>
<accession>A0A2H0V0X8</accession>
<dbReference type="AlphaFoldDB" id="A0A2H0V0X8"/>
<dbReference type="InterPro" id="IPR000836">
    <property type="entry name" value="PRTase_dom"/>
</dbReference>
<sequence length="348" mass="40246">MQDPHHHSRYSLKTDHESGHQHYIISEDLYPLMQTWSEKTQFIVPDKEWFARNHQYLREAVNKVLNTGTKIYIIDSQPYHYIVSALQPMIYDFMGKEIDFDSVISLDKVYPLALSCKVFSLHITRGIDGHGRDLGRQVYPHTPPLETQISNFQKTVSGFNYNVVVVDDGMWTGNTMQWALQTLREHHYTVVGVVVGLCIRKRGKVTDLELPHHKICAVQTYESDNRPVLDWVCERDFFPGIPFGGRTVFDNQLSSIFLPEQRKTIGAFYTEDPQWLQEWASIKDMNGEFRIFCIHRAISLFLEIERLSGRKVYLGDLDRIPLSIAQQRPNLIKTTVVEALESMGSSLV</sequence>
<dbReference type="SUPFAM" id="SSF53271">
    <property type="entry name" value="PRTase-like"/>
    <property type="match status" value="1"/>
</dbReference>
<evidence type="ECO:0000313" key="2">
    <source>
        <dbReference type="Proteomes" id="UP000228510"/>
    </source>
</evidence>
<proteinExistence type="predicted"/>
<comment type="caution">
    <text evidence="1">The sequence shown here is derived from an EMBL/GenBank/DDBJ whole genome shotgun (WGS) entry which is preliminary data.</text>
</comment>
<gene>
    <name evidence="1" type="ORF">COU01_00330</name>
</gene>
<dbReference type="Proteomes" id="UP000228510">
    <property type="component" value="Unassembled WGS sequence"/>
</dbReference>
<protein>
    <recommendedName>
        <fullName evidence="3">Phosphoribosyltransferase domain-containing protein</fullName>
    </recommendedName>
</protein>
<evidence type="ECO:0000313" key="1">
    <source>
        <dbReference type="EMBL" id="PIR92705.1"/>
    </source>
</evidence>
<name>A0A2H0V0X8_9BACT</name>
<evidence type="ECO:0008006" key="3">
    <source>
        <dbReference type="Google" id="ProtNLM"/>
    </source>
</evidence>
<organism evidence="1 2">
    <name type="scientific">Candidatus Falkowbacteria bacterium CG10_big_fil_rev_8_21_14_0_10_44_15</name>
    <dbReference type="NCBI Taxonomy" id="1974569"/>
    <lineage>
        <taxon>Bacteria</taxon>
        <taxon>Candidatus Falkowiibacteriota</taxon>
    </lineage>
</organism>
<dbReference type="Gene3D" id="3.40.50.2020">
    <property type="match status" value="1"/>
</dbReference>
<reference evidence="2" key="1">
    <citation type="submission" date="2017-09" db="EMBL/GenBank/DDBJ databases">
        <title>Depth-based differentiation of microbial function through sediment-hosted aquifers and enrichment of novel symbionts in the deep terrestrial subsurface.</title>
        <authorList>
            <person name="Probst A.J."/>
            <person name="Ladd B."/>
            <person name="Jarett J.K."/>
            <person name="Geller-Mcgrath D.E."/>
            <person name="Sieber C.M.K."/>
            <person name="Emerson J.B."/>
            <person name="Anantharaman K."/>
            <person name="Thomas B.C."/>
            <person name="Malmstrom R."/>
            <person name="Stieglmeier M."/>
            <person name="Klingl A."/>
            <person name="Woyke T."/>
            <person name="Ryan C.M."/>
            <person name="Banfield J.F."/>
        </authorList>
    </citation>
    <scope>NUCLEOTIDE SEQUENCE [LARGE SCALE GENOMIC DNA]</scope>
</reference>
<dbReference type="CDD" id="cd06223">
    <property type="entry name" value="PRTases_typeI"/>
    <property type="match status" value="1"/>
</dbReference>
<dbReference type="EMBL" id="PFAT01000003">
    <property type="protein sequence ID" value="PIR92705.1"/>
    <property type="molecule type" value="Genomic_DNA"/>
</dbReference>